<evidence type="ECO:0000256" key="1">
    <source>
        <dbReference type="SAM" id="Phobius"/>
    </source>
</evidence>
<sequence>MGLLFFQFLFGPLAIIFGIVAYRQTGGSGMSKAAIGLGIADLIVFALLMTLMASSGGFTWYVGG</sequence>
<dbReference type="AlphaFoldDB" id="A0A7X0LQN3"/>
<gene>
    <name evidence="2" type="ORF">HNQ79_004292</name>
</gene>
<keyword evidence="1" id="KW-0812">Transmembrane</keyword>
<comment type="caution">
    <text evidence="2">The sequence shown here is derived from an EMBL/GenBank/DDBJ whole genome shotgun (WGS) entry which is preliminary data.</text>
</comment>
<reference evidence="2 3" key="1">
    <citation type="submission" date="2020-08" db="EMBL/GenBank/DDBJ databases">
        <title>Genomic Encyclopedia of Type Strains, Phase IV (KMG-IV): sequencing the most valuable type-strain genomes for metagenomic binning, comparative biology and taxonomic classification.</title>
        <authorList>
            <person name="Goeker M."/>
        </authorList>
    </citation>
    <scope>NUCLEOTIDE SEQUENCE [LARGE SCALE GENOMIC DNA]</scope>
    <source>
        <strain evidence="2 3">DSM 40141</strain>
    </source>
</reference>
<organism evidence="2 3">
    <name type="scientific">Streptomyces candidus</name>
    <dbReference type="NCBI Taxonomy" id="67283"/>
    <lineage>
        <taxon>Bacteria</taxon>
        <taxon>Bacillati</taxon>
        <taxon>Actinomycetota</taxon>
        <taxon>Actinomycetes</taxon>
        <taxon>Kitasatosporales</taxon>
        <taxon>Streptomycetaceae</taxon>
        <taxon>Streptomyces</taxon>
    </lineage>
</organism>
<proteinExistence type="predicted"/>
<dbReference type="Proteomes" id="UP000540423">
    <property type="component" value="Unassembled WGS sequence"/>
</dbReference>
<accession>A0A7X0LQN3</accession>
<feature type="transmembrane region" description="Helical" evidence="1">
    <location>
        <begin position="6"/>
        <end position="22"/>
    </location>
</feature>
<protein>
    <submittedName>
        <fullName evidence="2">Uncharacterized protein</fullName>
    </submittedName>
</protein>
<dbReference type="EMBL" id="JACHEM010000011">
    <property type="protein sequence ID" value="MBB6437788.1"/>
    <property type="molecule type" value="Genomic_DNA"/>
</dbReference>
<evidence type="ECO:0000313" key="3">
    <source>
        <dbReference type="Proteomes" id="UP000540423"/>
    </source>
</evidence>
<keyword evidence="1" id="KW-0472">Membrane</keyword>
<feature type="transmembrane region" description="Helical" evidence="1">
    <location>
        <begin position="34"/>
        <end position="62"/>
    </location>
</feature>
<name>A0A7X0LQN3_9ACTN</name>
<keyword evidence="3" id="KW-1185">Reference proteome</keyword>
<keyword evidence="1" id="KW-1133">Transmembrane helix</keyword>
<evidence type="ECO:0000313" key="2">
    <source>
        <dbReference type="EMBL" id="MBB6437788.1"/>
    </source>
</evidence>